<dbReference type="PANTHER" id="PTHR11452:SF75">
    <property type="entry name" value="ALPHA-GALACTOSIDASE MEL1"/>
    <property type="match status" value="1"/>
</dbReference>
<dbReference type="AlphaFoldDB" id="A0A9W9PL83"/>
<dbReference type="InterPro" id="IPR013780">
    <property type="entry name" value="Glyco_hydro_b"/>
</dbReference>
<protein>
    <recommendedName>
        <fullName evidence="4 13">Alpha-galactosidase</fullName>
        <ecNumber evidence="4 13">3.2.1.22</ecNumber>
    </recommendedName>
    <alternativeName>
        <fullName evidence="13">Melibiase</fullName>
    </alternativeName>
</protein>
<dbReference type="FunFam" id="3.20.20.70:FF:000197">
    <property type="entry name" value="Alpha-galactosidase"/>
    <property type="match status" value="1"/>
</dbReference>
<dbReference type="Pfam" id="PF17801">
    <property type="entry name" value="Melibiase_C"/>
    <property type="match status" value="1"/>
</dbReference>
<evidence type="ECO:0000256" key="5">
    <source>
        <dbReference type="ARBA" id="ARBA00022525"/>
    </source>
</evidence>
<comment type="similarity">
    <text evidence="3 13">Belongs to the glycosyl hydrolase 27 family.</text>
</comment>
<keyword evidence="7 13" id="KW-0378">Hydrolase</keyword>
<evidence type="ECO:0000256" key="1">
    <source>
        <dbReference type="ARBA" id="ARBA00001255"/>
    </source>
</evidence>
<gene>
    <name evidence="15" type="ORF">N7476_010732</name>
</gene>
<sequence length="780" mass="83383">MTTTTTSVLATATACGASVYQIPMTDAACAAKISGNMTSVFDTCCKGDSPVKYDSDCGIYCLAQEQTVAELTDCLQSKSNNYRDVFCQGKQNATATVAATTTKTTSTSTNTHSGTGTSTSTNAAGVNGVIRATLDRRVQDGVAQTPPMGWNTYNHYSCSPNESIVHSNAKALVDLGLADLGYRYVTTDCGWTVADRTANGSLTWNETIFPSGFAALGEYIHDLGLLFGVYEDAGIRTCQVDIEQVGSLYHEVQDADTFASWGVDALKYDNCFSDAATGYPNVEYTPSTSPRARYANMTNALSEHRAVLFQICEWGVDFPALWAPSLGHTWRIGNDIIPAWRAIFRTLNQAVPNTPFAGAGQWPDLDMLEVGTNVLTIAEEQTHFSMWAILKSPLTIGGALKDEVTSIGEGSLAVLKNKAAIGFNQDALGVSAVLRRRWTEEGYEVWSGELEGRRIVAALINWNDVERELTLDLPDVGVQYAGTVKDVWADKVVEGVQTSYTSTVAPHGIILLELSNTTQAGTYSAERFATKSGNKLTFSNIYANTTSSKYTISIAFSRASGSATSITLRSPVSHAPRTIRVPASSETVQASIFLTAGTANGILLDSTIPIESIQIQSPTGTYYGAPEFALSGSASLTTCGDGYCKPVRSKIGYLNINNTASITVPVSIPSNASGKSIAKYVEVDYINNDIALSTSWGYGSNSRNLTISLNSGNPVRLEVPLSGRHSELYGPGLGWWDPATLGLLLPGWKNGKNTLVLGNDAAVDVSQTYAPDIVGMRVFG</sequence>
<dbReference type="EC" id="3.2.1.22" evidence="4 13"/>
<dbReference type="SUPFAM" id="SSF51011">
    <property type="entry name" value="Glycosyl hydrolase domain"/>
    <property type="match status" value="1"/>
</dbReference>
<dbReference type="SUPFAM" id="SSF51445">
    <property type="entry name" value="(Trans)glycosidases"/>
    <property type="match status" value="1"/>
</dbReference>
<dbReference type="EMBL" id="JAPZBO010000010">
    <property type="protein sequence ID" value="KAJ5299175.1"/>
    <property type="molecule type" value="Genomic_DNA"/>
</dbReference>
<dbReference type="GO" id="GO:0000272">
    <property type="term" value="P:polysaccharide catabolic process"/>
    <property type="evidence" value="ECO:0007669"/>
    <property type="project" value="UniProtKB-KW"/>
</dbReference>
<keyword evidence="6" id="KW-0732">Signal</keyword>
<evidence type="ECO:0000256" key="8">
    <source>
        <dbReference type="ARBA" id="ARBA00023157"/>
    </source>
</evidence>
<evidence type="ECO:0000256" key="13">
    <source>
        <dbReference type="RuleBase" id="RU361168"/>
    </source>
</evidence>
<dbReference type="PRINTS" id="PR00740">
    <property type="entry name" value="GLHYDRLASE27"/>
</dbReference>
<comment type="caution">
    <text evidence="15">The sequence shown here is derived from an EMBL/GenBank/DDBJ whole genome shotgun (WGS) entry which is preliminary data.</text>
</comment>
<dbReference type="CDD" id="cd04081">
    <property type="entry name" value="CBM35_galactosidase-like"/>
    <property type="match status" value="1"/>
</dbReference>
<name>A0A9W9PL83_9EURO</name>
<evidence type="ECO:0000256" key="9">
    <source>
        <dbReference type="ARBA" id="ARBA00023180"/>
    </source>
</evidence>
<dbReference type="InterPro" id="IPR017853">
    <property type="entry name" value="GH"/>
</dbReference>
<dbReference type="CDD" id="cd14792">
    <property type="entry name" value="GH27"/>
    <property type="match status" value="1"/>
</dbReference>
<comment type="subcellular location">
    <subcellularLocation>
        <location evidence="2">Secreted</location>
    </subcellularLocation>
</comment>
<evidence type="ECO:0000259" key="14">
    <source>
        <dbReference type="Pfam" id="PF17801"/>
    </source>
</evidence>
<dbReference type="Gene3D" id="2.60.40.1180">
    <property type="entry name" value="Golgi alpha-mannosidase II"/>
    <property type="match status" value="1"/>
</dbReference>
<keyword evidence="16" id="KW-1185">Reference proteome</keyword>
<reference evidence="15" key="1">
    <citation type="submission" date="2022-12" db="EMBL/GenBank/DDBJ databases">
        <authorList>
            <person name="Petersen C."/>
        </authorList>
    </citation>
    <scope>NUCLEOTIDE SEQUENCE</scope>
    <source>
        <strain evidence="15">IBT 21472</strain>
    </source>
</reference>
<proteinExistence type="inferred from homology"/>
<keyword evidence="8 13" id="KW-1015">Disulfide bond</keyword>
<evidence type="ECO:0000256" key="6">
    <source>
        <dbReference type="ARBA" id="ARBA00022729"/>
    </source>
</evidence>
<organism evidence="15 16">
    <name type="scientific">Penicillium atrosanguineum</name>
    <dbReference type="NCBI Taxonomy" id="1132637"/>
    <lineage>
        <taxon>Eukaryota</taxon>
        <taxon>Fungi</taxon>
        <taxon>Dikarya</taxon>
        <taxon>Ascomycota</taxon>
        <taxon>Pezizomycotina</taxon>
        <taxon>Eurotiomycetes</taxon>
        <taxon>Eurotiomycetidae</taxon>
        <taxon>Eurotiales</taxon>
        <taxon>Aspergillaceae</taxon>
        <taxon>Penicillium</taxon>
    </lineage>
</organism>
<dbReference type="InterPro" id="IPR041233">
    <property type="entry name" value="Melibiase_C"/>
</dbReference>
<keyword evidence="12" id="KW-0624">Polysaccharide degradation</keyword>
<accession>A0A9W9PL83</accession>
<evidence type="ECO:0000256" key="10">
    <source>
        <dbReference type="ARBA" id="ARBA00023277"/>
    </source>
</evidence>
<evidence type="ECO:0000256" key="2">
    <source>
        <dbReference type="ARBA" id="ARBA00004613"/>
    </source>
</evidence>
<dbReference type="Gene3D" id="3.20.20.70">
    <property type="entry name" value="Aldolase class I"/>
    <property type="match status" value="1"/>
</dbReference>
<evidence type="ECO:0000313" key="15">
    <source>
        <dbReference type="EMBL" id="KAJ5299175.1"/>
    </source>
</evidence>
<evidence type="ECO:0000256" key="3">
    <source>
        <dbReference type="ARBA" id="ARBA00009743"/>
    </source>
</evidence>
<feature type="domain" description="Alpha galactosidase C-terminal" evidence="14">
    <location>
        <begin position="441"/>
        <end position="514"/>
    </location>
</feature>
<keyword evidence="5" id="KW-0964">Secreted</keyword>
<dbReference type="GO" id="GO:0004557">
    <property type="term" value="F:alpha-galactosidase activity"/>
    <property type="evidence" value="ECO:0007669"/>
    <property type="project" value="UniProtKB-EC"/>
</dbReference>
<keyword evidence="10" id="KW-0119">Carbohydrate metabolism</keyword>
<dbReference type="GO" id="GO:0005576">
    <property type="term" value="C:extracellular region"/>
    <property type="evidence" value="ECO:0007669"/>
    <property type="project" value="UniProtKB-SubCell"/>
</dbReference>
<evidence type="ECO:0000256" key="12">
    <source>
        <dbReference type="ARBA" id="ARBA00023326"/>
    </source>
</evidence>
<dbReference type="Pfam" id="PF16499">
    <property type="entry name" value="Melibiase_2"/>
    <property type="match status" value="1"/>
</dbReference>
<dbReference type="Proteomes" id="UP001147746">
    <property type="component" value="Unassembled WGS sequence"/>
</dbReference>
<comment type="catalytic activity">
    <reaction evidence="1 13">
        <text>Hydrolysis of terminal, non-reducing alpha-D-galactose residues in alpha-D-galactosides, including galactose oligosaccharides, galactomannans and galactolipids.</text>
        <dbReference type="EC" id="3.2.1.22"/>
    </reaction>
</comment>
<keyword evidence="9" id="KW-0325">Glycoprotein</keyword>
<dbReference type="FunFam" id="2.60.40.1180:FF:000008">
    <property type="entry name" value="Alpha-galactosidase"/>
    <property type="match status" value="1"/>
</dbReference>
<dbReference type="PANTHER" id="PTHR11452">
    <property type="entry name" value="ALPHA-GALACTOSIDASE/ALPHA-N-ACETYLGALACTOSAMINIDASE"/>
    <property type="match status" value="1"/>
</dbReference>
<evidence type="ECO:0000256" key="4">
    <source>
        <dbReference type="ARBA" id="ARBA00012755"/>
    </source>
</evidence>
<reference evidence="15" key="2">
    <citation type="journal article" date="2023" name="IMA Fungus">
        <title>Comparative genomic study of the Penicillium genus elucidates a diverse pangenome and 15 lateral gene transfer events.</title>
        <authorList>
            <person name="Petersen C."/>
            <person name="Sorensen T."/>
            <person name="Nielsen M.R."/>
            <person name="Sondergaard T.E."/>
            <person name="Sorensen J.L."/>
            <person name="Fitzpatrick D.A."/>
            <person name="Frisvad J.C."/>
            <person name="Nielsen K.L."/>
        </authorList>
    </citation>
    <scope>NUCLEOTIDE SEQUENCE</scope>
    <source>
        <strain evidence="15">IBT 21472</strain>
    </source>
</reference>
<evidence type="ECO:0000256" key="11">
    <source>
        <dbReference type="ARBA" id="ARBA00023295"/>
    </source>
</evidence>
<dbReference type="InterPro" id="IPR002241">
    <property type="entry name" value="Glyco_hydro_27"/>
</dbReference>
<evidence type="ECO:0000313" key="16">
    <source>
        <dbReference type="Proteomes" id="UP001147746"/>
    </source>
</evidence>
<dbReference type="InterPro" id="IPR013785">
    <property type="entry name" value="Aldolase_TIM"/>
</dbReference>
<evidence type="ECO:0000256" key="7">
    <source>
        <dbReference type="ARBA" id="ARBA00022801"/>
    </source>
</evidence>
<keyword evidence="11 13" id="KW-0326">Glycosidase</keyword>